<dbReference type="GO" id="GO:0004519">
    <property type="term" value="F:endonuclease activity"/>
    <property type="evidence" value="ECO:0007669"/>
    <property type="project" value="UniProtKB-KW"/>
</dbReference>
<keyword evidence="6" id="KW-0694">RNA-binding</keyword>
<comment type="similarity">
    <text evidence="1">Belongs to the HicA mRNA interferase family.</text>
</comment>
<keyword evidence="4" id="KW-0255">Endonuclease</keyword>
<evidence type="ECO:0000313" key="9">
    <source>
        <dbReference type="Proteomes" id="UP000593594"/>
    </source>
</evidence>
<name>A0A7S8HC92_9HYPH</name>
<keyword evidence="7" id="KW-0346">Stress response</keyword>
<proteinExistence type="inferred from homology"/>
<keyword evidence="2" id="KW-1277">Toxin-antitoxin system</keyword>
<dbReference type="Proteomes" id="UP000593594">
    <property type="component" value="Chromosome"/>
</dbReference>
<reference evidence="8 9" key="1">
    <citation type="submission" date="2020-06" db="EMBL/GenBank/DDBJ databases">
        <title>Genome sequence of 2 isolates from Red Sea Mangroves.</title>
        <authorList>
            <person name="Sefrji F."/>
            <person name="Michoud G."/>
            <person name="Merlino G."/>
            <person name="Daffonchio D."/>
        </authorList>
    </citation>
    <scope>NUCLEOTIDE SEQUENCE [LARGE SCALE GENOMIC DNA]</scope>
    <source>
        <strain evidence="8 9">R1DC25</strain>
    </source>
</reference>
<dbReference type="AlphaFoldDB" id="A0A7S8HC92"/>
<accession>A0A7S8HC92</accession>
<evidence type="ECO:0000256" key="4">
    <source>
        <dbReference type="ARBA" id="ARBA00022759"/>
    </source>
</evidence>
<evidence type="ECO:0000256" key="6">
    <source>
        <dbReference type="ARBA" id="ARBA00022884"/>
    </source>
</evidence>
<evidence type="ECO:0000256" key="1">
    <source>
        <dbReference type="ARBA" id="ARBA00006620"/>
    </source>
</evidence>
<organism evidence="8 9">
    <name type="scientific">Kaustia mangrovi</name>
    <dbReference type="NCBI Taxonomy" id="2593653"/>
    <lineage>
        <taxon>Bacteria</taxon>
        <taxon>Pseudomonadati</taxon>
        <taxon>Pseudomonadota</taxon>
        <taxon>Alphaproteobacteria</taxon>
        <taxon>Hyphomicrobiales</taxon>
        <taxon>Parvibaculaceae</taxon>
        <taxon>Kaustia</taxon>
    </lineage>
</organism>
<protein>
    <submittedName>
        <fullName evidence="8">Type II toxin-antitoxin system HicA family toxin</fullName>
    </submittedName>
</protein>
<dbReference type="KEGG" id="kmn:HW532_12650"/>
<dbReference type="Gene3D" id="3.30.920.30">
    <property type="entry name" value="Hypothetical protein"/>
    <property type="match status" value="1"/>
</dbReference>
<gene>
    <name evidence="8" type="ORF">HW532_12650</name>
</gene>
<dbReference type="InterPro" id="IPR038570">
    <property type="entry name" value="HicA_sf"/>
</dbReference>
<dbReference type="GO" id="GO:0016787">
    <property type="term" value="F:hydrolase activity"/>
    <property type="evidence" value="ECO:0007669"/>
    <property type="project" value="UniProtKB-KW"/>
</dbReference>
<dbReference type="Pfam" id="PF07927">
    <property type="entry name" value="HicA_toxin"/>
    <property type="match status" value="1"/>
</dbReference>
<dbReference type="SUPFAM" id="SSF54786">
    <property type="entry name" value="YcfA/nrd intein domain"/>
    <property type="match status" value="1"/>
</dbReference>
<evidence type="ECO:0000256" key="2">
    <source>
        <dbReference type="ARBA" id="ARBA00022649"/>
    </source>
</evidence>
<keyword evidence="3" id="KW-0540">Nuclease</keyword>
<dbReference type="EMBL" id="CP058214">
    <property type="protein sequence ID" value="QPC43467.1"/>
    <property type="molecule type" value="Genomic_DNA"/>
</dbReference>
<evidence type="ECO:0000256" key="3">
    <source>
        <dbReference type="ARBA" id="ARBA00022722"/>
    </source>
</evidence>
<evidence type="ECO:0000256" key="5">
    <source>
        <dbReference type="ARBA" id="ARBA00022801"/>
    </source>
</evidence>
<evidence type="ECO:0000313" key="8">
    <source>
        <dbReference type="EMBL" id="QPC43467.1"/>
    </source>
</evidence>
<keyword evidence="9" id="KW-1185">Reference proteome</keyword>
<keyword evidence="5" id="KW-0378">Hydrolase</keyword>
<dbReference type="InterPro" id="IPR012933">
    <property type="entry name" value="HicA_mRNA_interferase"/>
</dbReference>
<dbReference type="GO" id="GO:0003729">
    <property type="term" value="F:mRNA binding"/>
    <property type="evidence" value="ECO:0007669"/>
    <property type="project" value="InterPro"/>
</dbReference>
<sequence length="62" mass="6948">MANIETNRSKIVKRLEAEGWEIVHGGKHDKFRKANMKTIIVPRHKTLSPGVARSIAKAAGWL</sequence>
<evidence type="ECO:0000256" key="7">
    <source>
        <dbReference type="ARBA" id="ARBA00023016"/>
    </source>
</evidence>
<dbReference type="RefSeq" id="WP_213160831.1">
    <property type="nucleotide sequence ID" value="NZ_CP058214.1"/>
</dbReference>